<organism evidence="1">
    <name type="scientific">Anguilla anguilla</name>
    <name type="common">European freshwater eel</name>
    <name type="synonym">Muraena anguilla</name>
    <dbReference type="NCBI Taxonomy" id="7936"/>
    <lineage>
        <taxon>Eukaryota</taxon>
        <taxon>Metazoa</taxon>
        <taxon>Chordata</taxon>
        <taxon>Craniata</taxon>
        <taxon>Vertebrata</taxon>
        <taxon>Euteleostomi</taxon>
        <taxon>Actinopterygii</taxon>
        <taxon>Neopterygii</taxon>
        <taxon>Teleostei</taxon>
        <taxon>Anguilliformes</taxon>
        <taxon>Anguillidae</taxon>
        <taxon>Anguilla</taxon>
    </lineage>
</organism>
<accession>A0A0E9V8W4</accession>
<dbReference type="EMBL" id="GBXM01034131">
    <property type="protein sequence ID" value="JAH74446.1"/>
    <property type="molecule type" value="Transcribed_RNA"/>
</dbReference>
<reference evidence="1" key="1">
    <citation type="submission" date="2014-11" db="EMBL/GenBank/DDBJ databases">
        <authorList>
            <person name="Amaro Gonzalez C."/>
        </authorList>
    </citation>
    <scope>NUCLEOTIDE SEQUENCE</scope>
</reference>
<evidence type="ECO:0000313" key="1">
    <source>
        <dbReference type="EMBL" id="JAH74446.1"/>
    </source>
</evidence>
<sequence length="39" mass="4629">MIRSIYSKVKLRNDQNCQMIMIIISSSNIIRILIMKEKC</sequence>
<reference evidence="1" key="2">
    <citation type="journal article" date="2015" name="Fish Shellfish Immunol.">
        <title>Early steps in the European eel (Anguilla anguilla)-Vibrio vulnificus interaction in the gills: Role of the RtxA13 toxin.</title>
        <authorList>
            <person name="Callol A."/>
            <person name="Pajuelo D."/>
            <person name="Ebbesson L."/>
            <person name="Teles M."/>
            <person name="MacKenzie S."/>
            <person name="Amaro C."/>
        </authorList>
    </citation>
    <scope>NUCLEOTIDE SEQUENCE</scope>
</reference>
<proteinExistence type="predicted"/>
<name>A0A0E9V8W4_ANGAN</name>
<protein>
    <submittedName>
        <fullName evidence="1">Uncharacterized protein</fullName>
    </submittedName>
</protein>
<dbReference type="AlphaFoldDB" id="A0A0E9V8W4"/>